<dbReference type="Pfam" id="PF13361">
    <property type="entry name" value="UvrD_C"/>
    <property type="match status" value="1"/>
</dbReference>
<dbReference type="SUPFAM" id="SSF52540">
    <property type="entry name" value="P-loop containing nucleoside triphosphate hydrolases"/>
    <property type="match status" value="1"/>
</dbReference>
<evidence type="ECO:0000256" key="9">
    <source>
        <dbReference type="ARBA" id="ARBA00034808"/>
    </source>
</evidence>
<evidence type="ECO:0000256" key="6">
    <source>
        <dbReference type="ARBA" id="ARBA00023125"/>
    </source>
</evidence>
<feature type="region of interest" description="Disordered" evidence="12">
    <location>
        <begin position="1"/>
        <end position="39"/>
    </location>
</feature>
<dbReference type="GO" id="GO:0005524">
    <property type="term" value="F:ATP binding"/>
    <property type="evidence" value="ECO:0007669"/>
    <property type="project" value="UniProtKB-UniRule"/>
</dbReference>
<dbReference type="InterPro" id="IPR027417">
    <property type="entry name" value="P-loop_NTPase"/>
</dbReference>
<evidence type="ECO:0000313" key="16">
    <source>
        <dbReference type="Proteomes" id="UP001489004"/>
    </source>
</evidence>
<evidence type="ECO:0000256" key="7">
    <source>
        <dbReference type="ARBA" id="ARBA00023235"/>
    </source>
</evidence>
<feature type="compositionally biased region" description="Polar residues" evidence="12">
    <location>
        <begin position="1"/>
        <end position="17"/>
    </location>
</feature>
<evidence type="ECO:0000313" key="15">
    <source>
        <dbReference type="EMBL" id="KAK9823365.1"/>
    </source>
</evidence>
<keyword evidence="5 11" id="KW-0067">ATP-binding</keyword>
<evidence type="ECO:0000256" key="8">
    <source>
        <dbReference type="ARBA" id="ARBA00034617"/>
    </source>
</evidence>
<dbReference type="GO" id="GO:0003677">
    <property type="term" value="F:DNA binding"/>
    <property type="evidence" value="ECO:0007669"/>
    <property type="project" value="UniProtKB-KW"/>
</dbReference>
<dbReference type="EC" id="5.6.2.4" evidence="9"/>
<dbReference type="Gene3D" id="1.10.486.10">
    <property type="entry name" value="PCRA, domain 4"/>
    <property type="match status" value="1"/>
</dbReference>
<dbReference type="GO" id="GO:0043138">
    <property type="term" value="F:3'-5' DNA helicase activity"/>
    <property type="evidence" value="ECO:0007669"/>
    <property type="project" value="UniProtKB-EC"/>
</dbReference>
<evidence type="ECO:0000256" key="2">
    <source>
        <dbReference type="ARBA" id="ARBA00022741"/>
    </source>
</evidence>
<comment type="similarity">
    <text evidence="1">Belongs to the helicase family. UvrD subfamily.</text>
</comment>
<proteinExistence type="inferred from homology"/>
<accession>A0AAW1QPB9</accession>
<keyword evidence="6" id="KW-0238">DNA-binding</keyword>
<keyword evidence="4 11" id="KW-0347">Helicase</keyword>
<evidence type="ECO:0000256" key="3">
    <source>
        <dbReference type="ARBA" id="ARBA00022801"/>
    </source>
</evidence>
<feature type="compositionally biased region" description="Acidic residues" evidence="12">
    <location>
        <begin position="546"/>
        <end position="573"/>
    </location>
</feature>
<evidence type="ECO:0000256" key="1">
    <source>
        <dbReference type="ARBA" id="ARBA00009922"/>
    </source>
</evidence>
<feature type="region of interest" description="Disordered" evidence="12">
    <location>
        <begin position="512"/>
        <end position="604"/>
    </location>
</feature>
<name>A0AAW1QPB9_9CHLO</name>
<dbReference type="InterPro" id="IPR014016">
    <property type="entry name" value="UvrD-like_ATP-bd"/>
</dbReference>
<dbReference type="AlphaFoldDB" id="A0AAW1QPB9"/>
<organism evidence="15 16">
    <name type="scientific">[Myrmecia] bisecta</name>
    <dbReference type="NCBI Taxonomy" id="41462"/>
    <lineage>
        <taxon>Eukaryota</taxon>
        <taxon>Viridiplantae</taxon>
        <taxon>Chlorophyta</taxon>
        <taxon>core chlorophytes</taxon>
        <taxon>Trebouxiophyceae</taxon>
        <taxon>Trebouxiales</taxon>
        <taxon>Trebouxiaceae</taxon>
        <taxon>Myrmecia</taxon>
    </lineage>
</organism>
<evidence type="ECO:0000256" key="10">
    <source>
        <dbReference type="ARBA" id="ARBA00048988"/>
    </source>
</evidence>
<dbReference type="InterPro" id="IPR014017">
    <property type="entry name" value="DNA_helicase_UvrD-like_C"/>
</dbReference>
<dbReference type="GO" id="GO:0016787">
    <property type="term" value="F:hydrolase activity"/>
    <property type="evidence" value="ECO:0007669"/>
    <property type="project" value="UniProtKB-UniRule"/>
</dbReference>
<evidence type="ECO:0000256" key="5">
    <source>
        <dbReference type="ARBA" id="ARBA00022840"/>
    </source>
</evidence>
<evidence type="ECO:0000256" key="11">
    <source>
        <dbReference type="PROSITE-ProRule" id="PRU00560"/>
    </source>
</evidence>
<feature type="binding site" evidence="11">
    <location>
        <begin position="44"/>
        <end position="51"/>
    </location>
    <ligand>
        <name>ATP</name>
        <dbReference type="ChEBI" id="CHEBI:30616"/>
    </ligand>
</feature>
<dbReference type="Pfam" id="PF00580">
    <property type="entry name" value="UvrD-helicase"/>
    <property type="match status" value="2"/>
</dbReference>
<gene>
    <name evidence="15" type="ORF">WJX72_002229</name>
</gene>
<evidence type="ECO:0000256" key="4">
    <source>
        <dbReference type="ARBA" id="ARBA00022806"/>
    </source>
</evidence>
<comment type="caution">
    <text evidence="15">The sequence shown here is derived from an EMBL/GenBank/DDBJ whole genome shotgun (WGS) entry which is preliminary data.</text>
</comment>
<dbReference type="PANTHER" id="PTHR11070">
    <property type="entry name" value="UVRD / RECB / PCRA DNA HELICASE FAMILY MEMBER"/>
    <property type="match status" value="1"/>
</dbReference>
<feature type="domain" description="UvrD-like helicase C-terminal" evidence="14">
    <location>
        <begin position="268"/>
        <end position="582"/>
    </location>
</feature>
<evidence type="ECO:0000259" key="13">
    <source>
        <dbReference type="PROSITE" id="PS51198"/>
    </source>
</evidence>
<dbReference type="PANTHER" id="PTHR11070:SF2">
    <property type="entry name" value="ATP-DEPENDENT DNA HELICASE SRS2"/>
    <property type="match status" value="1"/>
</dbReference>
<dbReference type="InterPro" id="IPR013986">
    <property type="entry name" value="DExx_box_DNA_helicase_dom_sf"/>
</dbReference>
<comment type="catalytic activity">
    <reaction evidence="8">
        <text>Couples ATP hydrolysis with the unwinding of duplex DNA by translocating in the 3'-5' direction.</text>
        <dbReference type="EC" id="5.6.2.4"/>
    </reaction>
</comment>
<keyword evidence="7" id="KW-0413">Isomerase</keyword>
<dbReference type="Gene3D" id="3.40.50.300">
    <property type="entry name" value="P-loop containing nucleotide triphosphate hydrolases"/>
    <property type="match status" value="3"/>
</dbReference>
<comment type="catalytic activity">
    <reaction evidence="10">
        <text>ATP + H2O = ADP + phosphate + H(+)</text>
        <dbReference type="Rhea" id="RHEA:13065"/>
        <dbReference type="ChEBI" id="CHEBI:15377"/>
        <dbReference type="ChEBI" id="CHEBI:15378"/>
        <dbReference type="ChEBI" id="CHEBI:30616"/>
        <dbReference type="ChEBI" id="CHEBI:43474"/>
        <dbReference type="ChEBI" id="CHEBI:456216"/>
        <dbReference type="EC" id="5.6.2.4"/>
    </reaction>
</comment>
<protein>
    <recommendedName>
        <fullName evidence="9">DNA 3'-5' helicase</fullName>
        <ecNumber evidence="9">5.6.2.4</ecNumber>
    </recommendedName>
</protein>
<dbReference type="EMBL" id="JALJOR010000002">
    <property type="protein sequence ID" value="KAK9823365.1"/>
    <property type="molecule type" value="Genomic_DNA"/>
</dbReference>
<dbReference type="CDD" id="cd17932">
    <property type="entry name" value="DEXQc_UvrD"/>
    <property type="match status" value="1"/>
</dbReference>
<evidence type="ECO:0000259" key="14">
    <source>
        <dbReference type="PROSITE" id="PS51217"/>
    </source>
</evidence>
<reference evidence="15 16" key="1">
    <citation type="journal article" date="2024" name="Nat. Commun.">
        <title>Phylogenomics reveals the evolutionary origins of lichenization in chlorophyte algae.</title>
        <authorList>
            <person name="Puginier C."/>
            <person name="Libourel C."/>
            <person name="Otte J."/>
            <person name="Skaloud P."/>
            <person name="Haon M."/>
            <person name="Grisel S."/>
            <person name="Petersen M."/>
            <person name="Berrin J.G."/>
            <person name="Delaux P.M."/>
            <person name="Dal Grande F."/>
            <person name="Keller J."/>
        </authorList>
    </citation>
    <scope>NUCLEOTIDE SEQUENCE [LARGE SCALE GENOMIC DNA]</scope>
    <source>
        <strain evidence="15 16">SAG 2043</strain>
    </source>
</reference>
<dbReference type="InterPro" id="IPR000212">
    <property type="entry name" value="DNA_helicase_UvrD/REP"/>
</dbReference>
<dbReference type="Proteomes" id="UP001489004">
    <property type="component" value="Unassembled WGS sequence"/>
</dbReference>
<feature type="region of interest" description="Disordered" evidence="12">
    <location>
        <begin position="113"/>
        <end position="134"/>
    </location>
</feature>
<keyword evidence="16" id="KW-1185">Reference proteome</keyword>
<dbReference type="PROSITE" id="PS51217">
    <property type="entry name" value="UVRD_HELICASE_CTER"/>
    <property type="match status" value="1"/>
</dbReference>
<dbReference type="Gene3D" id="1.10.10.160">
    <property type="match status" value="1"/>
</dbReference>
<keyword evidence="3 11" id="KW-0378">Hydrolase</keyword>
<sequence>MPSQAVGSGSAAQQPSQPVVRRQLNEEQQRAATSASDKPLLILAGAGSGKTTTIVARIKHLIIDKAQEPGGSDDPLADLTPAQRLAAERLRELEMIAGAVKGLVRTFQPERFKDGKEPRRMPGDKPTKQEVAKAQDFVEQHKSRGFEPDPIDREGLTYLRYQQILKDSNCMDFNDLLIVGRNVLTQFAWIRERACRRYQYMLVDEFQDCNVLQAELVNLLQREARRVTVVGDDAQSIYLFRGAYPAVFRAFKEVYMHDDLQRALEENYSILTAAGKALTDCKALEPKRLRPTKRDTRVPIKLWELGTPREEAEAMADEILWLHEQEGLAYEDIACLFRNFKFGNGPKMHEDLQHALTRRSIPFRIVRGMSIMDSAVVKDALAYVRLLLNPRDDGALMRIINVPPRGLGKGFMERLEKAQDALRLTAEAHEEERAGHAEDAEQQDHSMMRAAENLLRDGLLSTAHSNSLRRFLDLVGALRMETLAMAVHEALEHVLERSGYLEHLKEVAAKKRKKAAQQEAEGGVSAGGDSRADAKKQGKTAPGSQDNDDDSESEIDDREEAPEASQAEGEEADVTSPAKGRGTDSQQSPGAGQQARLAPPLEWDRMGRQNVDICLQDGSAEPGIGPGQEEYQSRLALPKYLQALVREAASFVRDWQGHLDVDGEGVVTEDGVGPPTLYR</sequence>
<evidence type="ECO:0000256" key="12">
    <source>
        <dbReference type="SAM" id="MobiDB-lite"/>
    </source>
</evidence>
<feature type="domain" description="UvrD-like helicase ATP-binding" evidence="13">
    <location>
        <begin position="23"/>
        <end position="271"/>
    </location>
</feature>
<dbReference type="GO" id="GO:0000725">
    <property type="term" value="P:recombinational repair"/>
    <property type="evidence" value="ECO:0007669"/>
    <property type="project" value="TreeGrafter"/>
</dbReference>
<dbReference type="PROSITE" id="PS51198">
    <property type="entry name" value="UVRD_HELICASE_ATP_BIND"/>
    <property type="match status" value="1"/>
</dbReference>
<keyword evidence="2 11" id="KW-0547">Nucleotide-binding</keyword>